<accession>A0ABV7F5E5</accession>
<sequence>MIKNQVDCIVRFHDAKRLYELERCIFSLVGQKHRPLHIIIAVQRFTDAQIADTRAALVPLLSLPNPPAVTIRNWESASPNDARTELLNMGLAAATGQYVSFLDYDDVLYPEAYVILIERLKVSGNAIAFATVRVVNAEVFPEFIHVAGQKGEHFVGEDLRDLFRGNFCPIHSYLIDRSIVSPDILSFDTAITWEEDYDLLLKICAAYPSDFANVKKPIGDYYYKNDGSNSVPTNGMLSEERALEYKRIQAFIEGRRRTTLVAPEVQKQLGMRTISRSLTIRDALSGGSWAKWITRFAWCRERRNDTE</sequence>
<comment type="caution">
    <text evidence="2">The sequence shown here is derived from an EMBL/GenBank/DDBJ whole genome shotgun (WGS) entry which is preliminary data.</text>
</comment>
<proteinExistence type="predicted"/>
<dbReference type="CDD" id="cd00761">
    <property type="entry name" value="Glyco_tranf_GTA_type"/>
    <property type="match status" value="1"/>
</dbReference>
<dbReference type="SUPFAM" id="SSF53448">
    <property type="entry name" value="Nucleotide-diphospho-sugar transferases"/>
    <property type="match status" value="1"/>
</dbReference>
<dbReference type="RefSeq" id="WP_390326908.1">
    <property type="nucleotide sequence ID" value="NZ_JBHRTP010000072.1"/>
</dbReference>
<feature type="domain" description="Glycosyltransferase 2-like" evidence="1">
    <location>
        <begin position="20"/>
        <end position="145"/>
    </location>
</feature>
<keyword evidence="2" id="KW-0328">Glycosyltransferase</keyword>
<keyword evidence="2" id="KW-0808">Transferase</keyword>
<gene>
    <name evidence="2" type="ORF">ACFOFO_20600</name>
</gene>
<evidence type="ECO:0000259" key="1">
    <source>
        <dbReference type="Pfam" id="PF00535"/>
    </source>
</evidence>
<dbReference type="InterPro" id="IPR001173">
    <property type="entry name" value="Glyco_trans_2-like"/>
</dbReference>
<evidence type="ECO:0000313" key="2">
    <source>
        <dbReference type="EMBL" id="MFC3110333.1"/>
    </source>
</evidence>
<dbReference type="Proteomes" id="UP001595530">
    <property type="component" value="Unassembled WGS sequence"/>
</dbReference>
<dbReference type="InterPro" id="IPR029044">
    <property type="entry name" value="Nucleotide-diphossugar_trans"/>
</dbReference>
<evidence type="ECO:0000313" key="3">
    <source>
        <dbReference type="Proteomes" id="UP001595530"/>
    </source>
</evidence>
<dbReference type="GO" id="GO:0016757">
    <property type="term" value="F:glycosyltransferase activity"/>
    <property type="evidence" value="ECO:0007669"/>
    <property type="project" value="UniProtKB-KW"/>
</dbReference>
<dbReference type="EMBL" id="JBHRTP010000072">
    <property type="protein sequence ID" value="MFC3110333.1"/>
    <property type="molecule type" value="Genomic_DNA"/>
</dbReference>
<keyword evidence="3" id="KW-1185">Reference proteome</keyword>
<protein>
    <submittedName>
        <fullName evidence="2">Glycosyltransferase</fullName>
        <ecNumber evidence="2">2.4.-.-</ecNumber>
    </submittedName>
</protein>
<name>A0ABV7F5E5_9BURK</name>
<dbReference type="EC" id="2.4.-.-" evidence="2"/>
<dbReference type="Pfam" id="PF00535">
    <property type="entry name" value="Glycos_transf_2"/>
    <property type="match status" value="1"/>
</dbReference>
<reference evidence="3" key="1">
    <citation type="journal article" date="2019" name="Int. J. Syst. Evol. Microbiol.">
        <title>The Global Catalogue of Microorganisms (GCM) 10K type strain sequencing project: providing services to taxonomists for standard genome sequencing and annotation.</title>
        <authorList>
            <consortium name="The Broad Institute Genomics Platform"/>
            <consortium name="The Broad Institute Genome Sequencing Center for Infectious Disease"/>
            <person name="Wu L."/>
            <person name="Ma J."/>
        </authorList>
    </citation>
    <scope>NUCLEOTIDE SEQUENCE [LARGE SCALE GENOMIC DNA]</scope>
    <source>
        <strain evidence="3">KCTC 42986</strain>
    </source>
</reference>
<organism evidence="2 3">
    <name type="scientific">Undibacterium arcticum</name>
    <dbReference type="NCBI Taxonomy" id="1762892"/>
    <lineage>
        <taxon>Bacteria</taxon>
        <taxon>Pseudomonadati</taxon>
        <taxon>Pseudomonadota</taxon>
        <taxon>Betaproteobacteria</taxon>
        <taxon>Burkholderiales</taxon>
        <taxon>Oxalobacteraceae</taxon>
        <taxon>Undibacterium</taxon>
    </lineage>
</organism>
<dbReference type="Gene3D" id="3.90.550.10">
    <property type="entry name" value="Spore Coat Polysaccharide Biosynthesis Protein SpsA, Chain A"/>
    <property type="match status" value="1"/>
</dbReference>